<comment type="subcellular location">
    <subcellularLocation>
        <location evidence="3">Cell projection</location>
        <location evidence="3">Ruffle membrane</location>
    </subcellularLocation>
    <subcellularLocation>
        <location evidence="2">Cytoplasm</location>
    </subcellularLocation>
    <subcellularLocation>
        <location evidence="1">Membrane</location>
        <topology evidence="1">Peripheral membrane protein</topology>
    </subcellularLocation>
</comment>
<keyword evidence="11" id="KW-0472">Membrane</keyword>
<sequence>MGEDPAAPHRSHAGGGPLPEGRPTSEEGPSSREERRAAVGDLGAALRELVDAAVRTEVPVGELAAVAATARTLAERLRADTRGLHDVAAVDDPDTGERWYSPVYGPGNPVAPPMAAESTPDGRATGRVTLGKPHEGPPGLVHGGVVATLLDHVLARAVRAAGRGGLTATLTVTYRRPVQLGVALLAIAEVGTTEGRRTTASARLVAADDPGTTLAEAEGLFVALRPERAAAVFAPTGRDVAAWTTRS</sequence>
<keyword evidence="10" id="KW-0443">Lipid metabolism</keyword>
<evidence type="ECO:0000256" key="3">
    <source>
        <dbReference type="ARBA" id="ARBA00004632"/>
    </source>
</evidence>
<keyword evidence="9" id="KW-0809">Transit peptide</keyword>
<comment type="catalytic activity">
    <reaction evidence="23">
        <text>tetradecanoyl-CoA + H2O = tetradecanoate + CoA + H(+)</text>
        <dbReference type="Rhea" id="RHEA:40119"/>
        <dbReference type="ChEBI" id="CHEBI:15377"/>
        <dbReference type="ChEBI" id="CHEBI:15378"/>
        <dbReference type="ChEBI" id="CHEBI:30807"/>
        <dbReference type="ChEBI" id="CHEBI:57287"/>
        <dbReference type="ChEBI" id="CHEBI:57385"/>
    </reaction>
    <physiologicalReaction direction="left-to-right" evidence="23">
        <dbReference type="Rhea" id="RHEA:40120"/>
    </physiologicalReaction>
</comment>
<feature type="region of interest" description="Disordered" evidence="24">
    <location>
        <begin position="114"/>
        <end position="139"/>
    </location>
</feature>
<evidence type="ECO:0000256" key="8">
    <source>
        <dbReference type="ARBA" id="ARBA00022832"/>
    </source>
</evidence>
<dbReference type="RefSeq" id="WP_092197251.1">
    <property type="nucleotide sequence ID" value="NZ_FOND01000007.1"/>
</dbReference>
<dbReference type="CDD" id="cd03443">
    <property type="entry name" value="PaaI_thioesterase"/>
    <property type="match status" value="1"/>
</dbReference>
<comment type="catalytic activity">
    <reaction evidence="13">
        <text>(5Z,8Z,11Z,14Z)-eicosatetraenoyl-CoA + H2O = (5Z,8Z,11Z,14Z)-eicosatetraenoate + CoA + H(+)</text>
        <dbReference type="Rhea" id="RHEA:40151"/>
        <dbReference type="ChEBI" id="CHEBI:15377"/>
        <dbReference type="ChEBI" id="CHEBI:15378"/>
        <dbReference type="ChEBI" id="CHEBI:32395"/>
        <dbReference type="ChEBI" id="CHEBI:57287"/>
        <dbReference type="ChEBI" id="CHEBI:57368"/>
    </reaction>
    <physiologicalReaction direction="left-to-right" evidence="13">
        <dbReference type="Rhea" id="RHEA:40152"/>
    </physiologicalReaction>
</comment>
<keyword evidence="5" id="KW-0963">Cytoplasm</keyword>
<feature type="region of interest" description="Disordered" evidence="24">
    <location>
        <begin position="1"/>
        <end position="37"/>
    </location>
</feature>
<evidence type="ECO:0000259" key="25">
    <source>
        <dbReference type="Pfam" id="PF03061"/>
    </source>
</evidence>
<keyword evidence="7" id="KW-0378">Hydrolase</keyword>
<evidence type="ECO:0000256" key="12">
    <source>
        <dbReference type="ARBA" id="ARBA00023273"/>
    </source>
</evidence>
<dbReference type="Gene3D" id="3.10.129.10">
    <property type="entry name" value="Hotdog Thioesterase"/>
    <property type="match status" value="1"/>
</dbReference>
<comment type="similarity">
    <text evidence="15">Belongs to the THEM4/THEM5 thioesterase family.</text>
</comment>
<evidence type="ECO:0000256" key="19">
    <source>
        <dbReference type="ARBA" id="ARBA00047588"/>
    </source>
</evidence>
<proteinExistence type="inferred from homology"/>
<evidence type="ECO:0000256" key="23">
    <source>
        <dbReference type="ARBA" id="ARBA00048180"/>
    </source>
</evidence>
<evidence type="ECO:0000256" key="24">
    <source>
        <dbReference type="SAM" id="MobiDB-lite"/>
    </source>
</evidence>
<evidence type="ECO:0000256" key="15">
    <source>
        <dbReference type="ARBA" id="ARBA00038456"/>
    </source>
</evidence>
<name>A0A1I2EGC3_9ACTN</name>
<comment type="catalytic activity">
    <reaction evidence="21">
        <text>decanoyl-CoA + H2O = decanoate + CoA + H(+)</text>
        <dbReference type="Rhea" id="RHEA:40059"/>
        <dbReference type="ChEBI" id="CHEBI:15377"/>
        <dbReference type="ChEBI" id="CHEBI:15378"/>
        <dbReference type="ChEBI" id="CHEBI:27689"/>
        <dbReference type="ChEBI" id="CHEBI:57287"/>
        <dbReference type="ChEBI" id="CHEBI:61430"/>
    </reaction>
    <physiologicalReaction direction="left-to-right" evidence="21">
        <dbReference type="Rhea" id="RHEA:40060"/>
    </physiologicalReaction>
</comment>
<evidence type="ECO:0000256" key="2">
    <source>
        <dbReference type="ARBA" id="ARBA00004496"/>
    </source>
</evidence>
<dbReference type="InterPro" id="IPR052365">
    <property type="entry name" value="THEM4/THEM5_acyl-CoA_thioest"/>
</dbReference>
<dbReference type="InterPro" id="IPR006683">
    <property type="entry name" value="Thioestr_dom"/>
</dbReference>
<evidence type="ECO:0000256" key="16">
    <source>
        <dbReference type="ARBA" id="ARBA00038848"/>
    </source>
</evidence>
<dbReference type="GO" id="GO:0016787">
    <property type="term" value="F:hydrolase activity"/>
    <property type="evidence" value="ECO:0007669"/>
    <property type="project" value="UniProtKB-KW"/>
</dbReference>
<comment type="catalytic activity">
    <reaction evidence="19">
        <text>octanoyl-CoA + H2O = octanoate + CoA + H(+)</text>
        <dbReference type="Rhea" id="RHEA:30143"/>
        <dbReference type="ChEBI" id="CHEBI:15377"/>
        <dbReference type="ChEBI" id="CHEBI:15378"/>
        <dbReference type="ChEBI" id="CHEBI:25646"/>
        <dbReference type="ChEBI" id="CHEBI:57287"/>
        <dbReference type="ChEBI" id="CHEBI:57386"/>
    </reaction>
    <physiologicalReaction direction="left-to-right" evidence="19">
        <dbReference type="Rhea" id="RHEA:30144"/>
    </physiologicalReaction>
</comment>
<dbReference type="Proteomes" id="UP000198589">
    <property type="component" value="Unassembled WGS sequence"/>
</dbReference>
<evidence type="ECO:0000256" key="18">
    <source>
        <dbReference type="ARBA" id="ARBA00043210"/>
    </source>
</evidence>
<evidence type="ECO:0000256" key="14">
    <source>
        <dbReference type="ARBA" id="ARBA00037002"/>
    </source>
</evidence>
<organism evidence="26 27">
    <name type="scientific">Blastococcus tunisiensis</name>
    <dbReference type="NCBI Taxonomy" id="1798228"/>
    <lineage>
        <taxon>Bacteria</taxon>
        <taxon>Bacillati</taxon>
        <taxon>Actinomycetota</taxon>
        <taxon>Actinomycetes</taxon>
        <taxon>Geodermatophilales</taxon>
        <taxon>Geodermatophilaceae</taxon>
        <taxon>Blastococcus</taxon>
    </lineage>
</organism>
<keyword evidence="27" id="KW-1185">Reference proteome</keyword>
<comment type="catalytic activity">
    <reaction evidence="22">
        <text>dodecanoyl-CoA + H2O = dodecanoate + CoA + H(+)</text>
        <dbReference type="Rhea" id="RHEA:30135"/>
        <dbReference type="ChEBI" id="CHEBI:15377"/>
        <dbReference type="ChEBI" id="CHEBI:15378"/>
        <dbReference type="ChEBI" id="CHEBI:18262"/>
        <dbReference type="ChEBI" id="CHEBI:57287"/>
        <dbReference type="ChEBI" id="CHEBI:57375"/>
    </reaction>
    <physiologicalReaction direction="left-to-right" evidence="22">
        <dbReference type="Rhea" id="RHEA:30136"/>
    </physiologicalReaction>
</comment>
<dbReference type="SUPFAM" id="SSF54637">
    <property type="entry name" value="Thioesterase/thiol ester dehydrase-isomerase"/>
    <property type="match status" value="1"/>
</dbReference>
<comment type="catalytic activity">
    <reaction evidence="20">
        <text>hexadecanoyl-CoA + H2O = hexadecanoate + CoA + H(+)</text>
        <dbReference type="Rhea" id="RHEA:16645"/>
        <dbReference type="ChEBI" id="CHEBI:7896"/>
        <dbReference type="ChEBI" id="CHEBI:15377"/>
        <dbReference type="ChEBI" id="CHEBI:15378"/>
        <dbReference type="ChEBI" id="CHEBI:57287"/>
        <dbReference type="ChEBI" id="CHEBI:57379"/>
        <dbReference type="EC" id="3.1.2.2"/>
    </reaction>
    <physiologicalReaction direction="left-to-right" evidence="20">
        <dbReference type="Rhea" id="RHEA:16646"/>
    </physiologicalReaction>
</comment>
<evidence type="ECO:0000256" key="6">
    <source>
        <dbReference type="ARBA" id="ARBA00022703"/>
    </source>
</evidence>
<evidence type="ECO:0000256" key="22">
    <source>
        <dbReference type="ARBA" id="ARBA00048074"/>
    </source>
</evidence>
<dbReference type="GO" id="GO:0006631">
    <property type="term" value="P:fatty acid metabolic process"/>
    <property type="evidence" value="ECO:0007669"/>
    <property type="project" value="UniProtKB-KW"/>
</dbReference>
<dbReference type="GO" id="GO:0005737">
    <property type="term" value="C:cytoplasm"/>
    <property type="evidence" value="ECO:0007669"/>
    <property type="project" value="UniProtKB-SubCell"/>
</dbReference>
<evidence type="ECO:0000256" key="4">
    <source>
        <dbReference type="ARBA" id="ARBA00022475"/>
    </source>
</evidence>
<dbReference type="Pfam" id="PF03061">
    <property type="entry name" value="4HBT"/>
    <property type="match status" value="1"/>
</dbReference>
<evidence type="ECO:0000256" key="13">
    <source>
        <dbReference type="ARBA" id="ARBA00035852"/>
    </source>
</evidence>
<evidence type="ECO:0000256" key="7">
    <source>
        <dbReference type="ARBA" id="ARBA00022801"/>
    </source>
</evidence>
<keyword evidence="12" id="KW-0966">Cell projection</keyword>
<dbReference type="GO" id="GO:0016020">
    <property type="term" value="C:membrane"/>
    <property type="evidence" value="ECO:0007669"/>
    <property type="project" value="UniProtKB-SubCell"/>
</dbReference>
<dbReference type="OrthoDB" id="5242242at2"/>
<keyword evidence="4" id="KW-1003">Cell membrane</keyword>
<dbReference type="InterPro" id="IPR029069">
    <property type="entry name" value="HotDog_dom_sf"/>
</dbReference>
<evidence type="ECO:0000313" key="27">
    <source>
        <dbReference type="Proteomes" id="UP000198589"/>
    </source>
</evidence>
<evidence type="ECO:0000256" key="10">
    <source>
        <dbReference type="ARBA" id="ARBA00023098"/>
    </source>
</evidence>
<gene>
    <name evidence="26" type="ORF">SAMN05216574_10736</name>
</gene>
<protein>
    <recommendedName>
        <fullName evidence="17">Acyl-coenzyme A thioesterase THEM4</fullName>
        <ecNumber evidence="16">3.1.2.2</ecNumber>
    </recommendedName>
    <alternativeName>
        <fullName evidence="18">Thioesterase superfamily member 4</fullName>
    </alternativeName>
</protein>
<evidence type="ECO:0000256" key="11">
    <source>
        <dbReference type="ARBA" id="ARBA00023136"/>
    </source>
</evidence>
<dbReference type="STRING" id="1798228.SAMN05216574_10736"/>
<dbReference type="AlphaFoldDB" id="A0A1I2EGC3"/>
<evidence type="ECO:0000256" key="20">
    <source>
        <dbReference type="ARBA" id="ARBA00047734"/>
    </source>
</evidence>
<reference evidence="27" key="1">
    <citation type="submission" date="2016-10" db="EMBL/GenBank/DDBJ databases">
        <authorList>
            <person name="Varghese N."/>
            <person name="Submissions S."/>
        </authorList>
    </citation>
    <scope>NUCLEOTIDE SEQUENCE [LARGE SCALE GENOMIC DNA]</scope>
    <source>
        <strain evidence="27">DSM 46838</strain>
    </source>
</reference>
<dbReference type="PANTHER" id="PTHR12418">
    <property type="entry name" value="ACYL-COENZYME A THIOESTERASE THEM4"/>
    <property type="match status" value="1"/>
</dbReference>
<evidence type="ECO:0000256" key="9">
    <source>
        <dbReference type="ARBA" id="ARBA00022946"/>
    </source>
</evidence>
<evidence type="ECO:0000256" key="1">
    <source>
        <dbReference type="ARBA" id="ARBA00004170"/>
    </source>
</evidence>
<feature type="compositionally biased region" description="Basic and acidic residues" evidence="24">
    <location>
        <begin position="23"/>
        <end position="37"/>
    </location>
</feature>
<keyword evidence="8" id="KW-0276">Fatty acid metabolism</keyword>
<keyword evidence="6" id="KW-0053">Apoptosis</keyword>
<accession>A0A1I2EGC3</accession>
<feature type="domain" description="Thioesterase" evidence="25">
    <location>
        <begin position="139"/>
        <end position="209"/>
    </location>
</feature>
<evidence type="ECO:0000313" key="26">
    <source>
        <dbReference type="EMBL" id="SFE91528.1"/>
    </source>
</evidence>
<evidence type="ECO:0000256" key="17">
    <source>
        <dbReference type="ARBA" id="ARBA00040123"/>
    </source>
</evidence>
<evidence type="ECO:0000256" key="21">
    <source>
        <dbReference type="ARBA" id="ARBA00047969"/>
    </source>
</evidence>
<dbReference type="PANTHER" id="PTHR12418:SF19">
    <property type="entry name" value="ACYL-COENZYME A THIOESTERASE THEM4"/>
    <property type="match status" value="1"/>
</dbReference>
<dbReference type="EC" id="3.1.2.2" evidence="16"/>
<dbReference type="EMBL" id="FOND01000007">
    <property type="protein sequence ID" value="SFE91528.1"/>
    <property type="molecule type" value="Genomic_DNA"/>
</dbReference>
<evidence type="ECO:0000256" key="5">
    <source>
        <dbReference type="ARBA" id="ARBA00022490"/>
    </source>
</evidence>
<comment type="catalytic activity">
    <reaction evidence="14">
        <text>(9Z)-octadecenoyl-CoA + H2O = (9Z)-octadecenoate + CoA + H(+)</text>
        <dbReference type="Rhea" id="RHEA:40139"/>
        <dbReference type="ChEBI" id="CHEBI:15377"/>
        <dbReference type="ChEBI" id="CHEBI:15378"/>
        <dbReference type="ChEBI" id="CHEBI:30823"/>
        <dbReference type="ChEBI" id="CHEBI:57287"/>
        <dbReference type="ChEBI" id="CHEBI:57387"/>
    </reaction>
    <physiologicalReaction direction="left-to-right" evidence="14">
        <dbReference type="Rhea" id="RHEA:40140"/>
    </physiologicalReaction>
</comment>